<sequence length="198" mass="21775">MIHKLAAIFIGSLLIGIGINGFLVPHQLLDGGIVGIALILHYYFSFQTGISMFLLSIPLCVYAWFKERNYFMSSFQGLVVSSFFIDWLAPLQSHFPLPILISSILGGIIIGVGIGVLLRFEASTGGTDLLAHIISKAASINIGLIIFLIDGLVALMAFKTLGARSFIFSVITIFIVGAVTSLFVRNNHRNYLLWRYHI</sequence>
<dbReference type="EMBL" id="PGVA01000070">
    <property type="protein sequence ID" value="PLR79921.1"/>
    <property type="molecule type" value="Genomic_DNA"/>
</dbReference>
<accession>A0A2N5GGQ8</accession>
<feature type="transmembrane region" description="Helical" evidence="6">
    <location>
        <begin position="164"/>
        <end position="184"/>
    </location>
</feature>
<dbReference type="PANTHER" id="PTHR33545">
    <property type="entry name" value="UPF0750 MEMBRANE PROTEIN YITT-RELATED"/>
    <property type="match status" value="1"/>
</dbReference>
<dbReference type="AlphaFoldDB" id="A0A2N5GGQ8"/>
<feature type="transmembrane region" description="Helical" evidence="6">
    <location>
        <begin position="44"/>
        <end position="65"/>
    </location>
</feature>
<dbReference type="EMBL" id="PGVD01000034">
    <property type="protein sequence ID" value="PLR96045.1"/>
    <property type="molecule type" value="Genomic_DNA"/>
</dbReference>
<feature type="transmembrane region" description="Helical" evidence="6">
    <location>
        <begin position="5"/>
        <end position="24"/>
    </location>
</feature>
<feature type="transmembrane region" description="Helical" evidence="6">
    <location>
        <begin position="138"/>
        <end position="158"/>
    </location>
</feature>
<evidence type="ECO:0000256" key="1">
    <source>
        <dbReference type="ARBA" id="ARBA00004651"/>
    </source>
</evidence>
<proteinExistence type="predicted"/>
<evidence type="ECO:0000313" key="9">
    <source>
        <dbReference type="Proteomes" id="UP000234951"/>
    </source>
</evidence>
<feature type="transmembrane region" description="Helical" evidence="6">
    <location>
        <begin position="95"/>
        <end position="118"/>
    </location>
</feature>
<evidence type="ECO:0000313" key="8">
    <source>
        <dbReference type="EMBL" id="PLR96045.1"/>
    </source>
</evidence>
<gene>
    <name evidence="7" type="ORF">CU635_20720</name>
    <name evidence="8" type="ORF">CVD25_13220</name>
</gene>
<evidence type="ECO:0000256" key="5">
    <source>
        <dbReference type="ARBA" id="ARBA00023136"/>
    </source>
</evidence>
<organism evidence="7 9">
    <name type="scientific">Bacillus canaveralius</name>
    <dbReference type="NCBI Taxonomy" id="1403243"/>
    <lineage>
        <taxon>Bacteria</taxon>
        <taxon>Bacillati</taxon>
        <taxon>Bacillota</taxon>
        <taxon>Bacilli</taxon>
        <taxon>Bacillales</taxon>
        <taxon>Bacillaceae</taxon>
        <taxon>Bacillus</taxon>
    </lineage>
</organism>
<dbReference type="RefSeq" id="WP_101579288.1">
    <property type="nucleotide sequence ID" value="NZ_PGVA01000070.1"/>
</dbReference>
<dbReference type="PANTHER" id="PTHR33545:SF5">
    <property type="entry name" value="UPF0750 MEMBRANE PROTEIN YITT"/>
    <property type="match status" value="1"/>
</dbReference>
<keyword evidence="4 6" id="KW-1133">Transmembrane helix</keyword>
<keyword evidence="2" id="KW-1003">Cell membrane</keyword>
<protein>
    <recommendedName>
        <fullName evidence="11">YitT family protein</fullName>
    </recommendedName>
</protein>
<keyword evidence="3 6" id="KW-0812">Transmembrane</keyword>
<dbReference type="GO" id="GO:0005886">
    <property type="term" value="C:plasma membrane"/>
    <property type="evidence" value="ECO:0007669"/>
    <property type="project" value="UniProtKB-SubCell"/>
</dbReference>
<evidence type="ECO:0008006" key="11">
    <source>
        <dbReference type="Google" id="ProtNLM"/>
    </source>
</evidence>
<evidence type="ECO:0000256" key="2">
    <source>
        <dbReference type="ARBA" id="ARBA00022475"/>
    </source>
</evidence>
<reference evidence="7 9" key="1">
    <citation type="submission" date="2017-11" db="EMBL/GenBank/DDBJ databases">
        <title>Comparitive Functional Genomics of Dry Heat Resistant strains isolated from the Viking Spacecraft.</title>
        <authorList>
            <person name="Seuylemezian A."/>
            <person name="Cooper K."/>
            <person name="Vaishampayan P."/>
        </authorList>
    </citation>
    <scope>NUCLEOTIDE SEQUENCE [LARGE SCALE GENOMIC DNA]</scope>
    <source>
        <strain evidence="7 9">M4.6</strain>
    </source>
</reference>
<dbReference type="InterPro" id="IPR003740">
    <property type="entry name" value="YitT"/>
</dbReference>
<evidence type="ECO:0000256" key="6">
    <source>
        <dbReference type="SAM" id="Phobius"/>
    </source>
</evidence>
<dbReference type="Pfam" id="PF02588">
    <property type="entry name" value="YitT_membrane"/>
    <property type="match status" value="1"/>
</dbReference>
<dbReference type="Proteomes" id="UP000235114">
    <property type="component" value="Unassembled WGS sequence"/>
</dbReference>
<evidence type="ECO:0000313" key="10">
    <source>
        <dbReference type="Proteomes" id="UP000235114"/>
    </source>
</evidence>
<keyword evidence="10" id="KW-1185">Reference proteome</keyword>
<dbReference type="InterPro" id="IPR051461">
    <property type="entry name" value="UPF0750_membrane"/>
</dbReference>
<evidence type="ECO:0000256" key="4">
    <source>
        <dbReference type="ARBA" id="ARBA00022989"/>
    </source>
</evidence>
<feature type="transmembrane region" description="Helical" evidence="6">
    <location>
        <begin position="70"/>
        <end position="89"/>
    </location>
</feature>
<comment type="caution">
    <text evidence="7">The sequence shown here is derived from an EMBL/GenBank/DDBJ whole genome shotgun (WGS) entry which is preliminary data.</text>
</comment>
<evidence type="ECO:0000256" key="3">
    <source>
        <dbReference type="ARBA" id="ARBA00022692"/>
    </source>
</evidence>
<reference evidence="8 10" key="2">
    <citation type="submission" date="2017-12" db="EMBL/GenBank/DDBJ databases">
        <title>Comparative Functional Genomics of Dry Heat Resistant strains isolated from the Viking Spacecraft.</title>
        <authorList>
            <person name="Seuylemezian A."/>
            <person name="Cooper K."/>
            <person name="Vaishampayan P."/>
        </authorList>
    </citation>
    <scope>NUCLEOTIDE SEQUENCE [LARGE SCALE GENOMIC DNA]</scope>
    <source>
        <strain evidence="8 10">ATCC 29669</strain>
    </source>
</reference>
<keyword evidence="5 6" id="KW-0472">Membrane</keyword>
<evidence type="ECO:0000313" key="7">
    <source>
        <dbReference type="EMBL" id="PLR79921.1"/>
    </source>
</evidence>
<comment type="subcellular location">
    <subcellularLocation>
        <location evidence="1">Cell membrane</location>
        <topology evidence="1">Multi-pass membrane protein</topology>
    </subcellularLocation>
</comment>
<dbReference type="OrthoDB" id="2602718at2"/>
<dbReference type="Proteomes" id="UP000234951">
    <property type="component" value="Unassembled WGS sequence"/>
</dbReference>
<name>A0A2N5GGQ8_9BACI</name>